<evidence type="ECO:0000256" key="4">
    <source>
        <dbReference type="ARBA" id="ARBA00022475"/>
    </source>
</evidence>
<comment type="caution">
    <text evidence="13">Lacks conserved residue(s) required for the propagation of feature annotation.</text>
</comment>
<evidence type="ECO:0000256" key="1">
    <source>
        <dbReference type="ARBA" id="ARBA00004651"/>
    </source>
</evidence>
<sequence>MDLATIAFAFSLVLLSGLSTSIGAALAVGKREPGPKFMAAALGLSAGVMLYVSFMEILPQALEKLESTLGGEATATWTMMAAFFAGIAIIAIIDRLVPEEINPHEPATTEEEARRKRLMKTGMFTAFALAIHNFPEGFATFLSGLEAPEIAIPVAVAIAIHNIPEGIAVAVPLRSAMGSRTKAFWWATISGLAEPVGAIIGFALLMPFIGPMTFGISFAVIAGIMVFISLDELLPTAEETGEHHCAIYGLIAGMAVMAVSLAMFI</sequence>
<keyword evidence="6" id="KW-0479">Metal-binding</keyword>
<proteinExistence type="inferred from homology"/>
<dbReference type="NCBIfam" id="NF003243">
    <property type="entry name" value="PRK04201.1"/>
    <property type="match status" value="1"/>
</dbReference>
<feature type="binding site" description="M1 metal binding site" evidence="13">
    <location>
        <position position="165"/>
    </location>
    <ligand>
        <name>Zn(2+)</name>
        <dbReference type="ChEBI" id="CHEBI:29105"/>
    </ligand>
</feature>
<keyword evidence="10" id="KW-0408">Iron</keyword>
<feature type="transmembrane region" description="Helical" evidence="13">
    <location>
        <begin position="75"/>
        <end position="93"/>
    </location>
</feature>
<dbReference type="PANTHER" id="PTHR11040">
    <property type="entry name" value="ZINC/IRON TRANSPORTER"/>
    <property type="match status" value="1"/>
</dbReference>
<dbReference type="PANTHER" id="PTHR11040:SF205">
    <property type="entry name" value="ZINC TRANSPORTER ZUPT"/>
    <property type="match status" value="1"/>
</dbReference>
<feature type="transmembrane region" description="Helical" evidence="13">
    <location>
        <begin position="212"/>
        <end position="234"/>
    </location>
</feature>
<feature type="binding site" description="M2 metal binding site" evidence="13">
    <location>
        <position position="194"/>
    </location>
    <ligand>
        <name>Fe(2+)</name>
        <dbReference type="ChEBI" id="CHEBI:29033"/>
    </ligand>
</feature>
<comment type="subcellular location">
    <subcellularLocation>
        <location evidence="1 13">Cell membrane</location>
        <topology evidence="1 13">Multi-pass membrane protein</topology>
    </subcellularLocation>
</comment>
<keyword evidence="4 13" id="KW-1003">Cell membrane</keyword>
<gene>
    <name evidence="13 14" type="primary">zupT</name>
    <name evidence="14" type="ORF">M5J06_00980</name>
</gene>
<feature type="binding site" description="M1 metal binding site" evidence="13">
    <location>
        <position position="136"/>
    </location>
    <ligand>
        <name>Zn(2+)</name>
        <dbReference type="ChEBI" id="CHEBI:29105"/>
    </ligand>
</feature>
<keyword evidence="5 13" id="KW-0812">Transmembrane</keyword>
<reference evidence="14 15" key="1">
    <citation type="submission" date="2022-05" db="EMBL/GenBank/DDBJ databases">
        <title>Corynebacterium sp. B5-R-101 sp. nov., isolated from human feces.</title>
        <authorList>
            <person name="Shamsuzzaman M."/>
            <person name="Dahal R.H."/>
        </authorList>
    </citation>
    <scope>NUCLEOTIDE SEQUENCE [LARGE SCALE GENOMIC DNA]</scope>
    <source>
        <strain evidence="14 15">B5-R-101</strain>
    </source>
</reference>
<keyword evidence="15" id="KW-1185">Reference proteome</keyword>
<evidence type="ECO:0000256" key="12">
    <source>
        <dbReference type="ARBA" id="ARBA00023136"/>
    </source>
</evidence>
<feature type="transmembrane region" description="Helical" evidence="13">
    <location>
        <begin position="246"/>
        <end position="264"/>
    </location>
</feature>
<dbReference type="HAMAP" id="MF_00548">
    <property type="entry name" value="ZupT"/>
    <property type="match status" value="1"/>
</dbReference>
<keyword evidence="8 13" id="KW-0864">Zinc transport</keyword>
<evidence type="ECO:0000313" key="14">
    <source>
        <dbReference type="EMBL" id="MCL8492715.1"/>
    </source>
</evidence>
<feature type="binding site" description="M2 metal binding site" evidence="13">
    <location>
        <position position="165"/>
    </location>
    <ligand>
        <name>Fe(2+)</name>
        <dbReference type="ChEBI" id="CHEBI:29033"/>
    </ligand>
</feature>
<feature type="transmembrane region" description="Helical" evidence="13">
    <location>
        <begin position="37"/>
        <end position="54"/>
    </location>
</feature>
<protein>
    <recommendedName>
        <fullName evidence="13">Zinc transporter ZupT</fullName>
    </recommendedName>
</protein>
<keyword evidence="9 13" id="KW-1133">Transmembrane helix</keyword>
<evidence type="ECO:0000256" key="7">
    <source>
        <dbReference type="ARBA" id="ARBA00022833"/>
    </source>
</evidence>
<keyword evidence="12 13" id="KW-0472">Membrane</keyword>
<comment type="function">
    <text evidence="13">Mediates zinc uptake. May also transport other divalent cations.</text>
</comment>
<evidence type="ECO:0000256" key="5">
    <source>
        <dbReference type="ARBA" id="ARBA00022692"/>
    </source>
</evidence>
<evidence type="ECO:0000256" key="10">
    <source>
        <dbReference type="ARBA" id="ARBA00023004"/>
    </source>
</evidence>
<evidence type="ECO:0000256" key="11">
    <source>
        <dbReference type="ARBA" id="ARBA00023065"/>
    </source>
</evidence>
<dbReference type="InterPro" id="IPR003689">
    <property type="entry name" value="ZIP"/>
</dbReference>
<dbReference type="EMBL" id="JAMKFF010000001">
    <property type="protein sequence ID" value="MCL8492715.1"/>
    <property type="molecule type" value="Genomic_DNA"/>
</dbReference>
<feature type="binding site" description="M2 metal binding site" evidence="13">
    <location>
        <position position="136"/>
    </location>
    <ligand>
        <name>Fe(2+)</name>
        <dbReference type="ChEBI" id="CHEBI:29033"/>
    </ligand>
</feature>
<comment type="catalytic activity">
    <reaction evidence="13">
        <text>Zn(2+)(in) = Zn(2+)(out)</text>
        <dbReference type="Rhea" id="RHEA:29351"/>
        <dbReference type="ChEBI" id="CHEBI:29105"/>
    </reaction>
</comment>
<comment type="caution">
    <text evidence="14">The sequence shown here is derived from an EMBL/GenBank/DDBJ whole genome shotgun (WGS) entry which is preliminary data.</text>
</comment>
<feature type="transmembrane region" description="Helical" evidence="13">
    <location>
        <begin position="183"/>
        <end position="206"/>
    </location>
</feature>
<evidence type="ECO:0000256" key="13">
    <source>
        <dbReference type="HAMAP-Rule" id="MF_00548"/>
    </source>
</evidence>
<keyword evidence="3 13" id="KW-0813">Transport</keyword>
<dbReference type="InterPro" id="IPR023498">
    <property type="entry name" value="Zn_transptr_ZupT"/>
</dbReference>
<organism evidence="14 15">
    <name type="scientific">Corynebacterium intestinale</name>
    <dbReference type="NCBI Taxonomy" id="2943492"/>
    <lineage>
        <taxon>Bacteria</taxon>
        <taxon>Bacillati</taxon>
        <taxon>Actinomycetota</taxon>
        <taxon>Actinomycetes</taxon>
        <taxon>Mycobacteriales</taxon>
        <taxon>Corynebacteriaceae</taxon>
        <taxon>Corynebacterium</taxon>
    </lineage>
</organism>
<dbReference type="Proteomes" id="UP001203579">
    <property type="component" value="Unassembled WGS sequence"/>
</dbReference>
<keyword evidence="11 13" id="KW-0406">Ion transport</keyword>
<keyword evidence="7 13" id="KW-0862">Zinc</keyword>
<evidence type="ECO:0000256" key="9">
    <source>
        <dbReference type="ARBA" id="ARBA00022989"/>
    </source>
</evidence>
<feature type="binding site" description="M1 metal binding site" evidence="13">
    <location>
        <position position="161"/>
    </location>
    <ligand>
        <name>Zn(2+)</name>
        <dbReference type="ChEBI" id="CHEBI:29105"/>
    </ligand>
</feature>
<feature type="binding site" description="M2 metal binding site" evidence="13">
    <location>
        <position position="133"/>
    </location>
    <ligand>
        <name>Fe(2+)</name>
        <dbReference type="ChEBI" id="CHEBI:29033"/>
    </ligand>
</feature>
<accession>A0ABT0T6J3</accession>
<feature type="binding site" description="M2 metal binding site" evidence="13">
    <location>
        <position position="162"/>
    </location>
    <ligand>
        <name>Fe(2+)</name>
        <dbReference type="ChEBI" id="CHEBI:29033"/>
    </ligand>
</feature>
<evidence type="ECO:0000256" key="6">
    <source>
        <dbReference type="ARBA" id="ARBA00022723"/>
    </source>
</evidence>
<evidence type="ECO:0000256" key="2">
    <source>
        <dbReference type="ARBA" id="ARBA00009703"/>
    </source>
</evidence>
<evidence type="ECO:0000256" key="8">
    <source>
        <dbReference type="ARBA" id="ARBA00022906"/>
    </source>
</evidence>
<dbReference type="Pfam" id="PF02535">
    <property type="entry name" value="Zip"/>
    <property type="match status" value="1"/>
</dbReference>
<comment type="similarity">
    <text evidence="2 13">Belongs to the ZIP transporter (TC 2.A.5) family. ZupT subfamily.</text>
</comment>
<evidence type="ECO:0000256" key="3">
    <source>
        <dbReference type="ARBA" id="ARBA00022448"/>
    </source>
</evidence>
<dbReference type="RefSeq" id="WP_250223738.1">
    <property type="nucleotide sequence ID" value="NZ_JAMFTR010000001.1"/>
</dbReference>
<evidence type="ECO:0000313" key="15">
    <source>
        <dbReference type="Proteomes" id="UP001203579"/>
    </source>
</evidence>
<name>A0ABT0T6J3_9CORY</name>